<keyword evidence="3" id="KW-0479">Metal-binding</keyword>
<comment type="subcellular location">
    <subcellularLocation>
        <location evidence="1">Cell envelope</location>
    </subcellularLocation>
</comment>
<sequence>MPSFEDNAEPSAADLDALTARIKERGVRAFVESSMSPKLARTIAREAGVTVVDSESLYADSLGVEGSGAETYVDATIHNTRVILEAWGEPVGPLPAELGAAA</sequence>
<evidence type="ECO:0000256" key="4">
    <source>
        <dbReference type="ARBA" id="ARBA00022729"/>
    </source>
</evidence>
<dbReference type="Gene3D" id="3.40.50.1980">
    <property type="entry name" value="Nitrogenase molybdenum iron protein domain"/>
    <property type="match status" value="1"/>
</dbReference>
<dbReference type="GO" id="GO:0030001">
    <property type="term" value="P:metal ion transport"/>
    <property type="evidence" value="ECO:0007669"/>
    <property type="project" value="InterPro"/>
</dbReference>
<dbReference type="SUPFAM" id="SSF53807">
    <property type="entry name" value="Helical backbone' metal receptor"/>
    <property type="match status" value="1"/>
</dbReference>
<evidence type="ECO:0000256" key="2">
    <source>
        <dbReference type="ARBA" id="ARBA00022448"/>
    </source>
</evidence>
<proteinExistence type="predicted"/>
<evidence type="ECO:0000256" key="1">
    <source>
        <dbReference type="ARBA" id="ARBA00004196"/>
    </source>
</evidence>
<protein>
    <submittedName>
        <fullName evidence="5">ABC transporter substrate-binding protein</fullName>
    </submittedName>
</protein>
<dbReference type="InterPro" id="IPR050492">
    <property type="entry name" value="Bact_metal-bind_prot9"/>
</dbReference>
<comment type="caution">
    <text evidence="5">The sequence shown here is derived from an EMBL/GenBank/DDBJ whole genome shotgun (WGS) entry which is preliminary data.</text>
</comment>
<dbReference type="AlphaFoldDB" id="A0A0D0HVA7"/>
<reference evidence="5 6" key="1">
    <citation type="submission" date="2015-01" db="EMBL/GenBank/DDBJ databases">
        <title>Draft genome sequence of Leucobacter komagatae strain VKM ST2845.</title>
        <authorList>
            <person name="Karlyshev A.V."/>
            <person name="Kudryashova E.B."/>
        </authorList>
    </citation>
    <scope>NUCLEOTIDE SEQUENCE [LARGE SCALE GENOMIC DNA]</scope>
    <source>
        <strain evidence="5 6">VKM ST2845</strain>
    </source>
</reference>
<keyword evidence="4" id="KW-0732">Signal</keyword>
<gene>
    <name evidence="5" type="ORF">SD72_14940</name>
</gene>
<dbReference type="Proteomes" id="UP000032120">
    <property type="component" value="Unassembled WGS sequence"/>
</dbReference>
<dbReference type="GO" id="GO:0046872">
    <property type="term" value="F:metal ion binding"/>
    <property type="evidence" value="ECO:0007669"/>
    <property type="project" value="UniProtKB-KW"/>
</dbReference>
<dbReference type="PANTHER" id="PTHR42953">
    <property type="entry name" value="HIGH-AFFINITY ZINC UPTAKE SYSTEM PROTEIN ZNUA-RELATED"/>
    <property type="match status" value="1"/>
</dbReference>
<keyword evidence="6" id="KW-1185">Reference proteome</keyword>
<keyword evidence="2" id="KW-0813">Transport</keyword>
<dbReference type="GO" id="GO:0030313">
    <property type="term" value="C:cell envelope"/>
    <property type="evidence" value="ECO:0007669"/>
    <property type="project" value="UniProtKB-SubCell"/>
</dbReference>
<feature type="non-terminal residue" evidence="5">
    <location>
        <position position="1"/>
    </location>
</feature>
<dbReference type="OrthoDB" id="9810636at2"/>
<dbReference type="PANTHER" id="PTHR42953:SF1">
    <property type="entry name" value="METAL-BINDING PROTEIN HI_0362-RELATED"/>
    <property type="match status" value="1"/>
</dbReference>
<evidence type="ECO:0000313" key="5">
    <source>
        <dbReference type="EMBL" id="KIP51491.1"/>
    </source>
</evidence>
<dbReference type="EMBL" id="JXSQ01000033">
    <property type="protein sequence ID" value="KIP51491.1"/>
    <property type="molecule type" value="Genomic_DNA"/>
</dbReference>
<evidence type="ECO:0000313" key="6">
    <source>
        <dbReference type="Proteomes" id="UP000032120"/>
    </source>
</evidence>
<dbReference type="RefSeq" id="WP_042545272.1">
    <property type="nucleotide sequence ID" value="NZ_JXSQ01000033.1"/>
</dbReference>
<dbReference type="InterPro" id="IPR006127">
    <property type="entry name" value="ZnuA-like"/>
</dbReference>
<organism evidence="5 6">
    <name type="scientific">Leucobacter komagatae</name>
    <dbReference type="NCBI Taxonomy" id="55969"/>
    <lineage>
        <taxon>Bacteria</taxon>
        <taxon>Bacillati</taxon>
        <taxon>Actinomycetota</taxon>
        <taxon>Actinomycetes</taxon>
        <taxon>Micrococcales</taxon>
        <taxon>Microbacteriaceae</taxon>
        <taxon>Leucobacter</taxon>
    </lineage>
</organism>
<accession>A0A0D0HVA7</accession>
<dbReference type="Pfam" id="PF01297">
    <property type="entry name" value="ZnuA"/>
    <property type="match status" value="1"/>
</dbReference>
<evidence type="ECO:0000256" key="3">
    <source>
        <dbReference type="ARBA" id="ARBA00022723"/>
    </source>
</evidence>
<name>A0A0D0HVA7_9MICO</name>